<dbReference type="STRING" id="106004.A0A1Y2FPN2"/>
<evidence type="ECO:0000256" key="2">
    <source>
        <dbReference type="ARBA" id="ARBA00004720"/>
    </source>
</evidence>
<evidence type="ECO:0000256" key="1">
    <source>
        <dbReference type="ARBA" id="ARBA00004682"/>
    </source>
</evidence>
<gene>
    <name evidence="10" type="ORF">BCR35DRAFT_302536</name>
</gene>
<dbReference type="GO" id="GO:0004753">
    <property type="term" value="F:saccharopine dehydrogenase activity"/>
    <property type="evidence" value="ECO:0007669"/>
    <property type="project" value="TreeGrafter"/>
</dbReference>
<comment type="pathway">
    <text evidence="2">Amino-acid degradation; L-lysine degradation via saccharopine pathway; glutaryl-CoA from L-lysine: step 2/6.</text>
</comment>
<evidence type="ECO:0000256" key="6">
    <source>
        <dbReference type="ARBA" id="ARBA00023268"/>
    </source>
</evidence>
<organism evidence="10 11">
    <name type="scientific">Leucosporidium creatinivorum</name>
    <dbReference type="NCBI Taxonomy" id="106004"/>
    <lineage>
        <taxon>Eukaryota</taxon>
        <taxon>Fungi</taxon>
        <taxon>Dikarya</taxon>
        <taxon>Basidiomycota</taxon>
        <taxon>Pucciniomycotina</taxon>
        <taxon>Microbotryomycetes</taxon>
        <taxon>Leucosporidiales</taxon>
        <taxon>Leucosporidium</taxon>
    </lineage>
</organism>
<feature type="domain" description="Alanine dehydrogenase/pyridine nucleotide transhydrogenase NAD(H)-binding" evidence="8">
    <location>
        <begin position="215"/>
        <end position="400"/>
    </location>
</feature>
<evidence type="ECO:0000259" key="8">
    <source>
        <dbReference type="SMART" id="SM01002"/>
    </source>
</evidence>
<dbReference type="Gene3D" id="1.10.1870.10">
    <property type="entry name" value="Domain 3, Saccharopine reductase"/>
    <property type="match status" value="1"/>
</dbReference>
<comment type="similarity">
    <text evidence="7">In the C-terminal section; belongs to the saccharopine dehydrogenase family.</text>
</comment>
<dbReference type="InterPro" id="IPR007698">
    <property type="entry name" value="AlaDH/PNT_NAD(H)-bd"/>
</dbReference>
<dbReference type="Pfam" id="PF03435">
    <property type="entry name" value="Sacchrp_dh_NADP"/>
    <property type="match status" value="1"/>
</dbReference>
<keyword evidence="3" id="KW-0521">NADP</keyword>
<keyword evidence="5" id="KW-0028">Amino-acid biosynthesis</keyword>
<dbReference type="AlphaFoldDB" id="A0A1Y2FPN2"/>
<dbReference type="GO" id="GO:0033512">
    <property type="term" value="P:L-lysine catabolic process to acetyl-CoA via saccharopine"/>
    <property type="evidence" value="ECO:0007669"/>
    <property type="project" value="UniProtKB-UniPathway"/>
</dbReference>
<keyword evidence="11" id="KW-1185">Reference proteome</keyword>
<dbReference type="SMART" id="SM01003">
    <property type="entry name" value="AlaDh_PNT_N"/>
    <property type="match status" value="1"/>
</dbReference>
<evidence type="ECO:0000256" key="7">
    <source>
        <dbReference type="ARBA" id="ARBA00025744"/>
    </source>
</evidence>
<dbReference type="Gene3D" id="3.40.50.720">
    <property type="entry name" value="NAD(P)-binding Rossmann-like Domain"/>
    <property type="match status" value="2"/>
</dbReference>
<dbReference type="InterPro" id="IPR005097">
    <property type="entry name" value="Sacchrp_dh_NADP-bd"/>
</dbReference>
<dbReference type="InParanoid" id="A0A1Y2FPN2"/>
<name>A0A1Y2FPN2_9BASI</name>
<dbReference type="SUPFAM" id="SSF55347">
    <property type="entry name" value="Glyceraldehyde-3-phosphate dehydrogenase-like, C-terminal domain"/>
    <property type="match status" value="1"/>
</dbReference>
<dbReference type="FunFam" id="3.40.50.720:FF:000072">
    <property type="entry name" value="Saccharopine dehydrogenase [NADP(+), L-glutamate-forming]"/>
    <property type="match status" value="1"/>
</dbReference>
<dbReference type="InterPro" id="IPR036291">
    <property type="entry name" value="NAD(P)-bd_dom_sf"/>
</dbReference>
<dbReference type="PANTHER" id="PTHR11133:SF22">
    <property type="entry name" value="ALPHA-AMINOADIPIC SEMIALDEHYDE SYNTHASE, MITOCHONDRIAL"/>
    <property type="match status" value="1"/>
</dbReference>
<dbReference type="Gene3D" id="3.30.360.10">
    <property type="entry name" value="Dihydrodipicolinate Reductase, domain 2"/>
    <property type="match status" value="1"/>
</dbReference>
<keyword evidence="5" id="KW-0457">Lysine biosynthesis</keyword>
<keyword evidence="6" id="KW-0511">Multifunctional enzyme</keyword>
<dbReference type="OrthoDB" id="10059875at2759"/>
<dbReference type="InterPro" id="IPR051168">
    <property type="entry name" value="AASS"/>
</dbReference>
<evidence type="ECO:0000259" key="9">
    <source>
        <dbReference type="SMART" id="SM01003"/>
    </source>
</evidence>
<comment type="pathway">
    <text evidence="1">Amino-acid degradation; L-lysine degradation via saccharopine pathway; glutaryl-CoA from L-lysine: step 1/6.</text>
</comment>
<dbReference type="SMART" id="SM01002">
    <property type="entry name" value="AlaDh_PNT_C"/>
    <property type="match status" value="1"/>
</dbReference>
<evidence type="ECO:0000313" key="11">
    <source>
        <dbReference type="Proteomes" id="UP000193467"/>
    </source>
</evidence>
<evidence type="ECO:0000256" key="4">
    <source>
        <dbReference type="ARBA" id="ARBA00023002"/>
    </source>
</evidence>
<dbReference type="UniPathway" id="UPA00868">
    <property type="reaction ID" value="UER00835"/>
</dbReference>
<dbReference type="Pfam" id="PF16653">
    <property type="entry name" value="Sacchrp_dh_C"/>
    <property type="match status" value="1"/>
</dbReference>
<dbReference type="GO" id="GO:0019878">
    <property type="term" value="P:lysine biosynthetic process via aminoadipic acid"/>
    <property type="evidence" value="ECO:0007669"/>
    <property type="project" value="TreeGrafter"/>
</dbReference>
<reference evidence="10 11" key="1">
    <citation type="submission" date="2016-07" db="EMBL/GenBank/DDBJ databases">
        <title>Pervasive Adenine N6-methylation of Active Genes in Fungi.</title>
        <authorList>
            <consortium name="DOE Joint Genome Institute"/>
            <person name="Mondo S.J."/>
            <person name="Dannebaum R.O."/>
            <person name="Kuo R.C."/>
            <person name="Labutti K."/>
            <person name="Haridas S."/>
            <person name="Kuo A."/>
            <person name="Salamov A."/>
            <person name="Ahrendt S.R."/>
            <person name="Lipzen A."/>
            <person name="Sullivan W."/>
            <person name="Andreopoulos W.B."/>
            <person name="Clum A."/>
            <person name="Lindquist E."/>
            <person name="Daum C."/>
            <person name="Ramamoorthy G.K."/>
            <person name="Gryganskyi A."/>
            <person name="Culley D."/>
            <person name="Magnuson J.K."/>
            <person name="James T.Y."/>
            <person name="O'Malley M.A."/>
            <person name="Stajich J.E."/>
            <person name="Spatafora J.W."/>
            <person name="Visel A."/>
            <person name="Grigoriev I.V."/>
        </authorList>
    </citation>
    <scope>NUCLEOTIDE SEQUENCE [LARGE SCALE GENOMIC DNA]</scope>
    <source>
        <strain evidence="10 11">62-1032</strain>
    </source>
</reference>
<evidence type="ECO:0000313" key="10">
    <source>
        <dbReference type="EMBL" id="ORY85943.1"/>
    </source>
</evidence>
<dbReference type="Pfam" id="PF05222">
    <property type="entry name" value="AlaDh_PNT_N"/>
    <property type="match status" value="1"/>
</dbReference>
<dbReference type="PANTHER" id="PTHR11133">
    <property type="entry name" value="SACCHAROPINE DEHYDROGENASE"/>
    <property type="match status" value="1"/>
</dbReference>
<comment type="caution">
    <text evidence="10">The sequence shown here is derived from an EMBL/GenBank/DDBJ whole genome shotgun (WGS) entry which is preliminary data.</text>
</comment>
<accession>A0A1Y2FPN2</accession>
<dbReference type="EMBL" id="MCGR01000015">
    <property type="protein sequence ID" value="ORY85943.1"/>
    <property type="molecule type" value="Genomic_DNA"/>
</dbReference>
<dbReference type="InterPro" id="IPR007886">
    <property type="entry name" value="AlaDH/PNT_N"/>
</dbReference>
<dbReference type="SUPFAM" id="SSF51735">
    <property type="entry name" value="NAD(P)-binding Rossmann-fold domains"/>
    <property type="match status" value="1"/>
</dbReference>
<proteinExistence type="inferred from homology"/>
<dbReference type="InterPro" id="IPR032095">
    <property type="entry name" value="Sacchrp_dh-like_C"/>
</dbReference>
<feature type="domain" description="Alanine dehydrogenase/pyridine nucleotide transhydrogenase N-terminal" evidence="9">
    <location>
        <begin position="27"/>
        <end position="164"/>
    </location>
</feature>
<evidence type="ECO:0000256" key="5">
    <source>
        <dbReference type="ARBA" id="ARBA00023154"/>
    </source>
</evidence>
<dbReference type="SUPFAM" id="SSF52283">
    <property type="entry name" value="Formate/glycerate dehydrogenase catalytic domain-like"/>
    <property type="match status" value="1"/>
</dbReference>
<dbReference type="Proteomes" id="UP000193467">
    <property type="component" value="Unassembled WGS sequence"/>
</dbReference>
<sequence>MLRLRTPIRTLQRQLHTTRSSLLADLALRTESRLRTWEQRSPLSPSAVQSLVKEGATVYVEASEKRVWRDAAYSGAGATIVNKLHEVSPQVVLGIKEIPIAELAPETTYAVFNHVHKGQRNNLPLLSAMLESKSRFIDWELLGDTSSSGQFQRTTAFGWYAGFAAAADGLQGLGTKLLASCGVSSPLLSLQRPHQATGGVEEIVKKLKEVGEQWRAEGGRQGLGGPLTLVISGRGRVGKGAESAFDHLGVEWVTIEELRRITADKDADVSKIYAVQLELKDWLKNKEGKAFDREEYRQHPERFESTFAKDIAPHTTLFLNGGFWEPGCPRLLTTAELASVQQEAPEGRFLSVVDVGCDWGGALEFVVKPTTVDDPVVQFDASTGEITRDPATPHTTQVSSVEIYPSTLPLDASNHFSDAILPYVRSLLADPTCSGKDKIAVSLRNAIVCEDGELVERHQKLYELLKEREAGRGSKRVVLLGSGLVAGPAVKTLAARENVDIIIASNDLKSAEKLAQPYRNVTATPLDASNTRAVESLIADADVVLSLLPAPLHAGVAKLCIKNGTSLVTASYVSPEMNGLHAEAKEADVVLLNELGLDPGIDHASAMKLIEEARESGNEITSFVSFCGGLPSPELSGGPLGYKFSWSPRGVLTAALNDARFRLNSREVSIPGAKLLSQNFAEVPIVNGFAFEGVANRNSLGYLKEYGLPEDLPTILRGTLRYPGFARTVNVFKQLGLLSLEPLDSAPARWENVTDLCIRRAGVTVTDRESRLKAIAELSGSSDVKLAEDVLSTLEELHLAPSSLTASSEASLPAVPASPQAPIDLLSTLLGAQLAYTGTERDAVILHHELTTTSPTEETELFTSTLVQYGTPDESAMATTVGVPIALGALLILDGAISNRGIVSPSSPEVWKPLLESLDGAGVKLVEKRAVGRGRGVLEVLEKQLQSAKL</sequence>
<keyword evidence="4" id="KW-0560">Oxidoreductase</keyword>
<evidence type="ECO:0000256" key="3">
    <source>
        <dbReference type="ARBA" id="ARBA00022857"/>
    </source>
</evidence>
<protein>
    <submittedName>
        <fullName evidence="10">Saccharopine dehydrogenase-domain-containing protein</fullName>
    </submittedName>
</protein>
<dbReference type="GO" id="GO:0005737">
    <property type="term" value="C:cytoplasm"/>
    <property type="evidence" value="ECO:0007669"/>
    <property type="project" value="TreeGrafter"/>
</dbReference>